<dbReference type="InterPro" id="IPR011045">
    <property type="entry name" value="N2O_reductase_N"/>
</dbReference>
<accession>A0A1F6D6S8</accession>
<dbReference type="Gene3D" id="2.130.10.10">
    <property type="entry name" value="YVTN repeat-like/Quinoprotein amine dehydrogenase"/>
    <property type="match status" value="1"/>
</dbReference>
<dbReference type="Pfam" id="PF10282">
    <property type="entry name" value="Lactonase"/>
    <property type="match status" value="1"/>
</dbReference>
<dbReference type="InterPro" id="IPR050282">
    <property type="entry name" value="Cycloisomerase_2"/>
</dbReference>
<reference evidence="2 3" key="1">
    <citation type="journal article" date="2016" name="Nat. Commun.">
        <title>Thousands of microbial genomes shed light on interconnected biogeochemical processes in an aquifer system.</title>
        <authorList>
            <person name="Anantharaman K."/>
            <person name="Brown C.T."/>
            <person name="Hug L.A."/>
            <person name="Sharon I."/>
            <person name="Castelle C.J."/>
            <person name="Probst A.J."/>
            <person name="Thomas B.C."/>
            <person name="Singh A."/>
            <person name="Wilkins M.J."/>
            <person name="Karaoz U."/>
            <person name="Brodie E.L."/>
            <person name="Williams K.H."/>
            <person name="Hubbard S.S."/>
            <person name="Banfield J.F."/>
        </authorList>
    </citation>
    <scope>NUCLEOTIDE SEQUENCE [LARGE SCALE GENOMIC DNA]</scope>
    <source>
        <strain evidence="3">RIFCSPLOWO2_12_FULL_64_10</strain>
    </source>
</reference>
<organism evidence="2 3">
    <name type="scientific">Handelsmanbacteria sp. (strain RIFCSPLOWO2_12_FULL_64_10)</name>
    <dbReference type="NCBI Taxonomy" id="1817868"/>
    <lineage>
        <taxon>Bacteria</taxon>
        <taxon>Candidatus Handelsmaniibacteriota</taxon>
    </lineage>
</organism>
<dbReference type="PANTHER" id="PTHR30344">
    <property type="entry name" value="6-PHOSPHOGLUCONOLACTONASE-RELATED"/>
    <property type="match status" value="1"/>
</dbReference>
<dbReference type="GO" id="GO:0017057">
    <property type="term" value="F:6-phosphogluconolactonase activity"/>
    <property type="evidence" value="ECO:0007669"/>
    <property type="project" value="TreeGrafter"/>
</dbReference>
<dbReference type="SUPFAM" id="SSF50974">
    <property type="entry name" value="Nitrous oxide reductase, N-terminal domain"/>
    <property type="match status" value="1"/>
</dbReference>
<dbReference type="InterPro" id="IPR015943">
    <property type="entry name" value="WD40/YVTN_repeat-like_dom_sf"/>
</dbReference>
<dbReference type="AlphaFoldDB" id="A0A1F6D6S8"/>
<name>A0A1F6D6S8_HANXR</name>
<evidence type="ECO:0000313" key="2">
    <source>
        <dbReference type="EMBL" id="OGG57047.1"/>
    </source>
</evidence>
<dbReference type="GO" id="GO:0005829">
    <property type="term" value="C:cytosol"/>
    <property type="evidence" value="ECO:0007669"/>
    <property type="project" value="TreeGrafter"/>
</dbReference>
<sequence length="335" mass="36292">MAFYAYVAVGGENKVLIFKMDPYTGALQDRREVGLSGGPGPLTVDPEQKFMYVGVRSTREMSSFRIDPDTGGLSHLRAVSLDADTCYATTDRRGRFLLSAYYGAGKVTVHAIDEDGVAARQVAEVPTAGHAHCIRVDASNRFVFVPHTMPANAIFQFVFDERTGALTPNAVPKRTGEAGAGPRHFTFHPGKDVLYTSNENGSSVTAYHLDPKSGALTPFQTLPTLPEGFDGKNTCAKIHIHPSGEFLYVSNRGHDSIACFAVDRATGALTSLGQQKTEPTPRAFNLDPTGNFLFAAGQGSGRLEAFRIDPRSGRLQPLTVYPVGERPMWVLILNL</sequence>
<evidence type="ECO:0000313" key="3">
    <source>
        <dbReference type="Proteomes" id="UP000178606"/>
    </source>
</evidence>
<protein>
    <recommendedName>
        <fullName evidence="4">6-phosphogluconolactonase</fullName>
    </recommendedName>
</protein>
<dbReference type="InterPro" id="IPR019405">
    <property type="entry name" value="Lactonase_7-beta_prop"/>
</dbReference>
<evidence type="ECO:0008006" key="4">
    <source>
        <dbReference type="Google" id="ProtNLM"/>
    </source>
</evidence>
<dbReference type="EMBL" id="MFKF01000017">
    <property type="protein sequence ID" value="OGG57047.1"/>
    <property type="molecule type" value="Genomic_DNA"/>
</dbReference>
<dbReference type="PANTHER" id="PTHR30344:SF1">
    <property type="entry name" value="6-PHOSPHOGLUCONOLACTONASE"/>
    <property type="match status" value="1"/>
</dbReference>
<comment type="similarity">
    <text evidence="1">Belongs to the cycloisomerase 2 family.</text>
</comment>
<evidence type="ECO:0000256" key="1">
    <source>
        <dbReference type="ARBA" id="ARBA00005564"/>
    </source>
</evidence>
<comment type="caution">
    <text evidence="2">The sequence shown here is derived from an EMBL/GenBank/DDBJ whole genome shotgun (WGS) entry which is preliminary data.</text>
</comment>
<proteinExistence type="inferred from homology"/>
<dbReference type="Proteomes" id="UP000178606">
    <property type="component" value="Unassembled WGS sequence"/>
</dbReference>
<gene>
    <name evidence="2" type="ORF">A3F84_05060</name>
</gene>